<dbReference type="Pfam" id="PF00563">
    <property type="entry name" value="EAL"/>
    <property type="match status" value="1"/>
</dbReference>
<organism evidence="5 6">
    <name type="scientific">Succiniclasticum ruminis</name>
    <dbReference type="NCBI Taxonomy" id="40841"/>
    <lineage>
        <taxon>Bacteria</taxon>
        <taxon>Bacillati</taxon>
        <taxon>Bacillota</taxon>
        <taxon>Negativicutes</taxon>
        <taxon>Acidaminococcales</taxon>
        <taxon>Acidaminococcaceae</taxon>
        <taxon>Succiniclasticum</taxon>
    </lineage>
</organism>
<accession>A0A1G6P800</accession>
<protein>
    <submittedName>
        <fullName evidence="5">Diguanylate cyclase (GGDEF) domain-containing protein</fullName>
    </submittedName>
</protein>
<evidence type="ECO:0000259" key="2">
    <source>
        <dbReference type="PROSITE" id="PS50110"/>
    </source>
</evidence>
<dbReference type="PANTHER" id="PTHR33121">
    <property type="entry name" value="CYCLIC DI-GMP PHOSPHODIESTERASE PDEF"/>
    <property type="match status" value="1"/>
</dbReference>
<dbReference type="CDD" id="cd01948">
    <property type="entry name" value="EAL"/>
    <property type="match status" value="1"/>
</dbReference>
<feature type="modified residue" description="4-aspartylphosphate" evidence="1">
    <location>
        <position position="71"/>
    </location>
</feature>
<feature type="domain" description="EAL" evidence="3">
    <location>
        <begin position="312"/>
        <end position="570"/>
    </location>
</feature>
<dbReference type="Gene3D" id="3.40.50.2300">
    <property type="match status" value="1"/>
</dbReference>
<dbReference type="RefSeq" id="WP_093731149.1">
    <property type="nucleotide sequence ID" value="NZ_FMYW01000020.1"/>
</dbReference>
<dbReference type="SUPFAM" id="SSF141868">
    <property type="entry name" value="EAL domain-like"/>
    <property type="match status" value="1"/>
</dbReference>
<dbReference type="PROSITE" id="PS50887">
    <property type="entry name" value="GGDEF"/>
    <property type="match status" value="1"/>
</dbReference>
<dbReference type="NCBIfam" id="TIGR00254">
    <property type="entry name" value="GGDEF"/>
    <property type="match status" value="1"/>
</dbReference>
<dbReference type="OrthoDB" id="9805474at2"/>
<dbReference type="Gene3D" id="3.20.20.450">
    <property type="entry name" value="EAL domain"/>
    <property type="match status" value="1"/>
</dbReference>
<dbReference type="Pfam" id="PF00072">
    <property type="entry name" value="Response_reg"/>
    <property type="match status" value="1"/>
</dbReference>
<name>A0A1G6P800_9FIRM</name>
<dbReference type="InterPro" id="IPR000160">
    <property type="entry name" value="GGDEF_dom"/>
</dbReference>
<sequence>MGRNKRKFSSIGDIVGNVRRLVLIVDDEEINRLILGNIMGPQYQIAYAVDGVEALKFVQENYRNLSAVLLDLNMPNMDGRTLLKTMKADPLTSRIPVLVATGVKEEEVQCLQEGACDFFAKPYDMPEVIRARVANAIKMAEDSEFIEVAEKDALTGLYARDFFYRYCEQLDRNIAGEKDALALDIDRFKLINGLYGKAFGDKVLIKIAEILVDMVRKNNGLVCRPNADTFLIYQDHLQDYDAFVTQLNEAVNAALGNTHIRLRIGIYECADQTIEVLTRFDRAHIACEKAKDNYSHPYEVYDEVSHRQQLESQKYISAMEDALKQREFITYYQPKYDMTGDTPRLAGAEALVRWQSKTEGGMISPGKFIPLFEQNGLIYKLDLYIWEEVARQMKEWKEKYSFNFPISVNVSRVDLYSPNLLLEIEQIIDRHGLTFRDLALEITESVCAADTETILSVVRNLRDHGFKIEMDDFGSGYSSLNMLSRMPINVLKMDMKFFQRNAGNDEIMDAMIRLIIDFAKVMKVPVIAEGVEDKEQADYLKAIGCDMIQGYYFGRPMPAAEFEKLLQQNC</sequence>
<keyword evidence="1" id="KW-0597">Phosphoprotein</keyword>
<dbReference type="PROSITE" id="PS50110">
    <property type="entry name" value="RESPONSE_REGULATORY"/>
    <property type="match status" value="1"/>
</dbReference>
<dbReference type="InterPro" id="IPR001633">
    <property type="entry name" value="EAL_dom"/>
</dbReference>
<evidence type="ECO:0000256" key="1">
    <source>
        <dbReference type="PROSITE-ProRule" id="PRU00169"/>
    </source>
</evidence>
<dbReference type="InterPro" id="IPR043128">
    <property type="entry name" value="Rev_trsase/Diguanyl_cyclase"/>
</dbReference>
<dbReference type="Proteomes" id="UP000198943">
    <property type="component" value="Unassembled WGS sequence"/>
</dbReference>
<dbReference type="SMART" id="SM00052">
    <property type="entry name" value="EAL"/>
    <property type="match status" value="1"/>
</dbReference>
<dbReference type="SUPFAM" id="SSF55073">
    <property type="entry name" value="Nucleotide cyclase"/>
    <property type="match status" value="1"/>
</dbReference>
<dbReference type="GO" id="GO:0071111">
    <property type="term" value="F:cyclic-guanylate-specific phosphodiesterase activity"/>
    <property type="evidence" value="ECO:0007669"/>
    <property type="project" value="InterPro"/>
</dbReference>
<feature type="domain" description="GGDEF" evidence="4">
    <location>
        <begin position="176"/>
        <end position="303"/>
    </location>
</feature>
<dbReference type="PROSITE" id="PS50883">
    <property type="entry name" value="EAL"/>
    <property type="match status" value="1"/>
</dbReference>
<dbReference type="InterPro" id="IPR029787">
    <property type="entry name" value="Nucleotide_cyclase"/>
</dbReference>
<proteinExistence type="predicted"/>
<dbReference type="SMART" id="SM00267">
    <property type="entry name" value="GGDEF"/>
    <property type="match status" value="1"/>
</dbReference>
<reference evidence="6" key="1">
    <citation type="submission" date="2016-10" db="EMBL/GenBank/DDBJ databases">
        <authorList>
            <person name="Varghese N."/>
            <person name="Submissions S."/>
        </authorList>
    </citation>
    <scope>NUCLEOTIDE SEQUENCE [LARGE SCALE GENOMIC DNA]</scope>
    <source>
        <strain evidence="6">DSM 11005</strain>
    </source>
</reference>
<evidence type="ECO:0000259" key="4">
    <source>
        <dbReference type="PROSITE" id="PS50887"/>
    </source>
</evidence>
<dbReference type="InterPro" id="IPR035919">
    <property type="entry name" value="EAL_sf"/>
</dbReference>
<dbReference type="PANTHER" id="PTHR33121:SF70">
    <property type="entry name" value="SIGNALING PROTEIN YKOW"/>
    <property type="match status" value="1"/>
</dbReference>
<dbReference type="Gene3D" id="3.30.70.270">
    <property type="match status" value="1"/>
</dbReference>
<dbReference type="Pfam" id="PF00990">
    <property type="entry name" value="GGDEF"/>
    <property type="match status" value="1"/>
</dbReference>
<dbReference type="SUPFAM" id="SSF52172">
    <property type="entry name" value="CheY-like"/>
    <property type="match status" value="1"/>
</dbReference>
<dbReference type="SMART" id="SM00448">
    <property type="entry name" value="REC"/>
    <property type="match status" value="1"/>
</dbReference>
<dbReference type="InterPro" id="IPR011006">
    <property type="entry name" value="CheY-like_superfamily"/>
</dbReference>
<dbReference type="CDD" id="cd01949">
    <property type="entry name" value="GGDEF"/>
    <property type="match status" value="1"/>
</dbReference>
<dbReference type="GO" id="GO:0000160">
    <property type="term" value="P:phosphorelay signal transduction system"/>
    <property type="evidence" value="ECO:0007669"/>
    <property type="project" value="InterPro"/>
</dbReference>
<evidence type="ECO:0000259" key="3">
    <source>
        <dbReference type="PROSITE" id="PS50883"/>
    </source>
</evidence>
<dbReference type="InterPro" id="IPR001789">
    <property type="entry name" value="Sig_transdc_resp-reg_receiver"/>
</dbReference>
<dbReference type="EMBL" id="FMYW01000020">
    <property type="protein sequence ID" value="SDC75515.1"/>
    <property type="molecule type" value="Genomic_DNA"/>
</dbReference>
<evidence type="ECO:0000313" key="6">
    <source>
        <dbReference type="Proteomes" id="UP000198943"/>
    </source>
</evidence>
<gene>
    <name evidence="5" type="ORF">SAMN04487864_12020</name>
</gene>
<dbReference type="InterPro" id="IPR050706">
    <property type="entry name" value="Cyclic-di-GMP_PDE-like"/>
</dbReference>
<dbReference type="AlphaFoldDB" id="A0A1G6P800"/>
<keyword evidence="6" id="KW-1185">Reference proteome</keyword>
<feature type="domain" description="Response regulatory" evidence="2">
    <location>
        <begin position="21"/>
        <end position="136"/>
    </location>
</feature>
<evidence type="ECO:0000313" key="5">
    <source>
        <dbReference type="EMBL" id="SDC75515.1"/>
    </source>
</evidence>